<dbReference type="GO" id="GO:0005886">
    <property type="term" value="C:plasma membrane"/>
    <property type="evidence" value="ECO:0007669"/>
    <property type="project" value="InterPro"/>
</dbReference>
<dbReference type="PANTHER" id="PTHR10264">
    <property type="entry name" value="BAND 7 PROTEIN-RELATED"/>
    <property type="match status" value="1"/>
</dbReference>
<dbReference type="PANTHER" id="PTHR10264:SF19">
    <property type="entry name" value="AT06885P-RELATED"/>
    <property type="match status" value="1"/>
</dbReference>
<evidence type="ECO:0000259" key="3">
    <source>
        <dbReference type="SMART" id="SM00244"/>
    </source>
</evidence>
<dbReference type="InterPro" id="IPR043202">
    <property type="entry name" value="Band-7_stomatin-like"/>
</dbReference>
<dbReference type="eggNOG" id="COG0330">
    <property type="taxonomic scope" value="Bacteria"/>
</dbReference>
<sequence>MIFKKSYQIKPNTTGYLFRDHRFGKQLPAGNYTFWGPKKRIEVFILPETSKLLTITNQEVLSKDNIALRFSFNVLYRIEDGKRFLSKFSLDNPVESIIYEAEQRLLNVIQVHIRNKIAGMDSEELNEKRGEIADFNMQAIEQTVAEFGITIEEITLKDTTFPKAIQELFAKHLEAKIRAKADLENARTAVATARALKNAAALLKEDGNIKFFQLLETINKIAEKGKHTFMIGDIDKLTSKE</sequence>
<proteinExistence type="inferred from homology"/>
<organism evidence="4 5">
    <name type="scientific">Porphyromonas macacae</name>
    <dbReference type="NCBI Taxonomy" id="28115"/>
    <lineage>
        <taxon>Bacteria</taxon>
        <taxon>Pseudomonadati</taxon>
        <taxon>Bacteroidota</taxon>
        <taxon>Bacteroidia</taxon>
        <taxon>Bacteroidales</taxon>
        <taxon>Porphyromonadaceae</taxon>
        <taxon>Porphyromonas</taxon>
    </lineage>
</organism>
<reference evidence="4 5" key="1">
    <citation type="submission" date="2014-09" db="EMBL/GenBank/DDBJ databases">
        <title>Draft Genome Sequence of Porphyromonas macacae COT-192_OH2859.</title>
        <authorList>
            <person name="Wallis C."/>
            <person name="Deusch O."/>
            <person name="O'Flynn C."/>
            <person name="Davis I."/>
            <person name="Horsfall A."/>
            <person name="Kirkwood N."/>
            <person name="Harris S."/>
            <person name="Eisen J.A."/>
            <person name="Coil D.A."/>
            <person name="Darling A.E."/>
            <person name="Jospin G."/>
            <person name="Alexiev A."/>
        </authorList>
    </citation>
    <scope>NUCLEOTIDE SEQUENCE [LARGE SCALE GENOMIC DNA]</scope>
    <source>
        <strain evidence="5">COT-192 OH2859</strain>
    </source>
</reference>
<dbReference type="STRING" id="28115.HQ47_10305"/>
<gene>
    <name evidence="4" type="ORF">HQ47_10305</name>
</gene>
<dbReference type="InterPro" id="IPR036013">
    <property type="entry name" value="Band_7/SPFH_dom_sf"/>
</dbReference>
<name>A0A0A2E7A6_9PORP</name>
<evidence type="ECO:0000313" key="5">
    <source>
        <dbReference type="Proteomes" id="UP000030103"/>
    </source>
</evidence>
<dbReference type="EMBL" id="JRFA01000031">
    <property type="protein sequence ID" value="KGN72324.1"/>
    <property type="molecule type" value="Genomic_DNA"/>
</dbReference>
<dbReference type="InterPro" id="IPR001107">
    <property type="entry name" value="Band_7"/>
</dbReference>
<comment type="caution">
    <text evidence="4">The sequence shown here is derived from an EMBL/GenBank/DDBJ whole genome shotgun (WGS) entry which is preliminary data.</text>
</comment>
<comment type="subcellular location">
    <subcellularLocation>
        <location evidence="1">Membrane</location>
        <topology evidence="1">Single-pass membrane protein</topology>
    </subcellularLocation>
</comment>
<dbReference type="Gene3D" id="3.30.479.30">
    <property type="entry name" value="Band 7 domain"/>
    <property type="match status" value="1"/>
</dbReference>
<evidence type="ECO:0000313" key="4">
    <source>
        <dbReference type="EMBL" id="KGN72324.1"/>
    </source>
</evidence>
<dbReference type="SUPFAM" id="SSF117892">
    <property type="entry name" value="Band 7/SPFH domain"/>
    <property type="match status" value="1"/>
</dbReference>
<protein>
    <recommendedName>
        <fullName evidence="3">Band 7 domain-containing protein</fullName>
    </recommendedName>
</protein>
<evidence type="ECO:0000256" key="2">
    <source>
        <dbReference type="ARBA" id="ARBA00008164"/>
    </source>
</evidence>
<dbReference type="CDD" id="cd13438">
    <property type="entry name" value="SPFH_eoslipins_u2"/>
    <property type="match status" value="1"/>
</dbReference>
<keyword evidence="5" id="KW-1185">Reference proteome</keyword>
<accession>A0A0A2E7A6</accession>
<dbReference type="SMART" id="SM00244">
    <property type="entry name" value="PHB"/>
    <property type="match status" value="1"/>
</dbReference>
<dbReference type="AlphaFoldDB" id="A0A0A2E7A6"/>
<dbReference type="Proteomes" id="UP000030103">
    <property type="component" value="Unassembled WGS sequence"/>
</dbReference>
<comment type="similarity">
    <text evidence="2">Belongs to the band 7/mec-2 family.</text>
</comment>
<dbReference type="RefSeq" id="WP_036875250.1">
    <property type="nucleotide sequence ID" value="NZ_JRFA01000031.1"/>
</dbReference>
<feature type="domain" description="Band 7" evidence="3">
    <location>
        <begin position="4"/>
        <end position="173"/>
    </location>
</feature>
<dbReference type="OrthoDB" id="1150820at2"/>
<dbReference type="Pfam" id="PF01145">
    <property type="entry name" value="Band_7"/>
    <property type="match status" value="1"/>
</dbReference>
<evidence type="ECO:0000256" key="1">
    <source>
        <dbReference type="ARBA" id="ARBA00004167"/>
    </source>
</evidence>